<evidence type="ECO:0000256" key="1">
    <source>
        <dbReference type="SAM" id="MobiDB-lite"/>
    </source>
</evidence>
<evidence type="ECO:0000313" key="3">
    <source>
        <dbReference type="EMBL" id="RPA73993.1"/>
    </source>
</evidence>
<feature type="region of interest" description="Disordered" evidence="1">
    <location>
        <begin position="455"/>
        <end position="479"/>
    </location>
</feature>
<evidence type="ECO:0000259" key="2">
    <source>
        <dbReference type="Pfam" id="PF19259"/>
    </source>
</evidence>
<evidence type="ECO:0000313" key="4">
    <source>
        <dbReference type="Proteomes" id="UP000275078"/>
    </source>
</evidence>
<dbReference type="Pfam" id="PF19259">
    <property type="entry name" value="Ty3_capsid"/>
    <property type="match status" value="1"/>
</dbReference>
<feature type="compositionally biased region" description="Polar residues" evidence="1">
    <location>
        <begin position="20"/>
        <end position="37"/>
    </location>
</feature>
<feature type="compositionally biased region" description="Basic and acidic residues" evidence="1">
    <location>
        <begin position="76"/>
        <end position="85"/>
    </location>
</feature>
<keyword evidence="4" id="KW-1185">Reference proteome</keyword>
<proteinExistence type="predicted"/>
<dbReference type="InterPro" id="IPR045358">
    <property type="entry name" value="Ty3_capsid"/>
</dbReference>
<dbReference type="EMBL" id="ML119804">
    <property type="protein sequence ID" value="RPA73993.1"/>
    <property type="molecule type" value="Genomic_DNA"/>
</dbReference>
<gene>
    <name evidence="3" type="ORF">BJ508DRAFT_313287</name>
</gene>
<feature type="region of interest" description="Disordered" evidence="1">
    <location>
        <begin position="1"/>
        <end position="110"/>
    </location>
</feature>
<protein>
    <recommendedName>
        <fullName evidence="2">Ty3 transposon capsid-like protein domain-containing protein</fullName>
    </recommendedName>
</protein>
<dbReference type="Proteomes" id="UP000275078">
    <property type="component" value="Unassembled WGS sequence"/>
</dbReference>
<organism evidence="3 4">
    <name type="scientific">Ascobolus immersus RN42</name>
    <dbReference type="NCBI Taxonomy" id="1160509"/>
    <lineage>
        <taxon>Eukaryota</taxon>
        <taxon>Fungi</taxon>
        <taxon>Dikarya</taxon>
        <taxon>Ascomycota</taxon>
        <taxon>Pezizomycotina</taxon>
        <taxon>Pezizomycetes</taxon>
        <taxon>Pezizales</taxon>
        <taxon>Ascobolaceae</taxon>
        <taxon>Ascobolus</taxon>
    </lineage>
</organism>
<sequence>MTDGDGDTTKPLTGPGSFPASVTNTPTSVPLERSTSVPAKLEKETPLKLNTTHPRGGSSRLSPNEPRSPISPNHPLVDKGKRPARQEPYSLVLETSRLPRSAIPAPRNTRDADRGLLTAIAPSNEALHQSLLAAVIADNQVAESVGSTGISIVDALNRRLDEIREWSQHCQYTVKLLAHQLEHEKRLHAAAKQDLATQTTAHDDDTSDDDAQRLTAPPLVRIQPETPPPGAIPLPASGASTAAPTHYVVMQPQAAANPLIGDIPKTLDIPLKANPVPTYNGSSDPDLIFRFLRALEHHIRLLSHFTDLQKINYTKSYFAGSVATWGDDWQIRRPIGSWQRFLREFKAEWLPPTAAYYHGNKLQTMTLKSASQIDNFNYDFQSILAMLDVKDLTLITEGHPYFSLYVSKIQNPSIQLAIQQMAYQNLSSLHPKPVNLHEVMRYTARLFAARVLQSTSSATSKSGQRNPTSSNRNRPSTQPALRAIDLSEQEESDFEGTTQELHATNAIRHQAPAYVRRCHLCMAINHLMRECPLKPSLDVLRRRQSDKTDKKEDKSAGKA</sequence>
<accession>A0A3N4HJ94</accession>
<feature type="domain" description="Ty3 transposon capsid-like protein" evidence="2">
    <location>
        <begin position="272"/>
        <end position="406"/>
    </location>
</feature>
<dbReference type="AlphaFoldDB" id="A0A3N4HJ94"/>
<feature type="region of interest" description="Disordered" evidence="1">
    <location>
        <begin position="193"/>
        <end position="212"/>
    </location>
</feature>
<name>A0A3N4HJ94_ASCIM</name>
<dbReference type="STRING" id="1160509.A0A3N4HJ94"/>
<reference evidence="3 4" key="1">
    <citation type="journal article" date="2018" name="Nat. Ecol. Evol.">
        <title>Pezizomycetes genomes reveal the molecular basis of ectomycorrhizal truffle lifestyle.</title>
        <authorList>
            <person name="Murat C."/>
            <person name="Payen T."/>
            <person name="Noel B."/>
            <person name="Kuo A."/>
            <person name="Morin E."/>
            <person name="Chen J."/>
            <person name="Kohler A."/>
            <person name="Krizsan K."/>
            <person name="Balestrini R."/>
            <person name="Da Silva C."/>
            <person name="Montanini B."/>
            <person name="Hainaut M."/>
            <person name="Levati E."/>
            <person name="Barry K.W."/>
            <person name="Belfiori B."/>
            <person name="Cichocki N."/>
            <person name="Clum A."/>
            <person name="Dockter R.B."/>
            <person name="Fauchery L."/>
            <person name="Guy J."/>
            <person name="Iotti M."/>
            <person name="Le Tacon F."/>
            <person name="Lindquist E.A."/>
            <person name="Lipzen A."/>
            <person name="Malagnac F."/>
            <person name="Mello A."/>
            <person name="Molinier V."/>
            <person name="Miyauchi S."/>
            <person name="Poulain J."/>
            <person name="Riccioni C."/>
            <person name="Rubini A."/>
            <person name="Sitrit Y."/>
            <person name="Splivallo R."/>
            <person name="Traeger S."/>
            <person name="Wang M."/>
            <person name="Zifcakova L."/>
            <person name="Wipf D."/>
            <person name="Zambonelli A."/>
            <person name="Paolocci F."/>
            <person name="Nowrousian M."/>
            <person name="Ottonello S."/>
            <person name="Baldrian P."/>
            <person name="Spatafora J.W."/>
            <person name="Henrissat B."/>
            <person name="Nagy L.G."/>
            <person name="Aury J.M."/>
            <person name="Wincker P."/>
            <person name="Grigoriev I.V."/>
            <person name="Bonfante P."/>
            <person name="Martin F.M."/>
        </authorList>
    </citation>
    <scope>NUCLEOTIDE SEQUENCE [LARGE SCALE GENOMIC DNA]</scope>
    <source>
        <strain evidence="3 4">RN42</strain>
    </source>
</reference>